<gene>
    <name evidence="1" type="ORF">TNCT_213871</name>
</gene>
<sequence length="82" mass="9065">MQVQNGPILIVIVVGKEFVVEAIDRIVEINLAIEGAEVDAPLEMIQLGILTEETIVEARRQRCLLEDVIETFCFCWGPPVAG</sequence>
<dbReference type="AlphaFoldDB" id="A0A8X6EY28"/>
<dbReference type="EMBL" id="BMAO01029936">
    <property type="protein sequence ID" value="GFQ64587.1"/>
    <property type="molecule type" value="Genomic_DNA"/>
</dbReference>
<organism evidence="1 2">
    <name type="scientific">Trichonephila clavata</name>
    <name type="common">Joro spider</name>
    <name type="synonym">Nephila clavata</name>
    <dbReference type="NCBI Taxonomy" id="2740835"/>
    <lineage>
        <taxon>Eukaryota</taxon>
        <taxon>Metazoa</taxon>
        <taxon>Ecdysozoa</taxon>
        <taxon>Arthropoda</taxon>
        <taxon>Chelicerata</taxon>
        <taxon>Arachnida</taxon>
        <taxon>Araneae</taxon>
        <taxon>Araneomorphae</taxon>
        <taxon>Entelegynae</taxon>
        <taxon>Araneoidea</taxon>
        <taxon>Nephilidae</taxon>
        <taxon>Trichonephila</taxon>
    </lineage>
</organism>
<dbReference type="Proteomes" id="UP000887116">
    <property type="component" value="Unassembled WGS sequence"/>
</dbReference>
<accession>A0A8X6EY28</accession>
<keyword evidence="2" id="KW-1185">Reference proteome</keyword>
<protein>
    <submittedName>
        <fullName evidence="1">Uncharacterized protein</fullName>
    </submittedName>
</protein>
<evidence type="ECO:0000313" key="1">
    <source>
        <dbReference type="EMBL" id="GFQ64587.1"/>
    </source>
</evidence>
<name>A0A8X6EY28_TRICU</name>
<evidence type="ECO:0000313" key="2">
    <source>
        <dbReference type="Proteomes" id="UP000887116"/>
    </source>
</evidence>
<reference evidence="1" key="1">
    <citation type="submission" date="2020-07" db="EMBL/GenBank/DDBJ databases">
        <title>Multicomponent nature underlies the extraordinary mechanical properties of spider dragline silk.</title>
        <authorList>
            <person name="Kono N."/>
            <person name="Nakamura H."/>
            <person name="Mori M."/>
            <person name="Yoshida Y."/>
            <person name="Ohtoshi R."/>
            <person name="Malay A.D."/>
            <person name="Moran D.A.P."/>
            <person name="Tomita M."/>
            <person name="Numata K."/>
            <person name="Arakawa K."/>
        </authorList>
    </citation>
    <scope>NUCLEOTIDE SEQUENCE</scope>
</reference>
<comment type="caution">
    <text evidence="1">The sequence shown here is derived from an EMBL/GenBank/DDBJ whole genome shotgun (WGS) entry which is preliminary data.</text>
</comment>
<proteinExistence type="predicted"/>